<dbReference type="SUPFAM" id="SSF52540">
    <property type="entry name" value="P-loop containing nucleoside triphosphate hydrolases"/>
    <property type="match status" value="2"/>
</dbReference>
<dbReference type="PROSITE" id="PS00211">
    <property type="entry name" value="ABC_TRANSPORTER_1"/>
    <property type="match status" value="1"/>
</dbReference>
<evidence type="ECO:0000256" key="2">
    <source>
        <dbReference type="ARBA" id="ARBA00009726"/>
    </source>
</evidence>
<dbReference type="CDD" id="cd03244">
    <property type="entry name" value="ABCC_MRP_domain2"/>
    <property type="match status" value="1"/>
</dbReference>
<keyword evidence="4 10" id="KW-0812">Transmembrane</keyword>
<dbReference type="InterPro" id="IPR011527">
    <property type="entry name" value="ABC1_TM_dom"/>
</dbReference>
<feature type="transmembrane region" description="Helical" evidence="10">
    <location>
        <begin position="207"/>
        <end position="229"/>
    </location>
</feature>
<keyword evidence="9 10" id="KW-0472">Membrane</keyword>
<dbReference type="Pfam" id="PF00664">
    <property type="entry name" value="ABC_membrane"/>
    <property type="match status" value="2"/>
</dbReference>
<dbReference type="PANTHER" id="PTHR24223:SF189">
    <property type="entry name" value="ABC TRANSPORTER C FAMILY MEMBER 5"/>
    <property type="match status" value="1"/>
</dbReference>
<dbReference type="OMA" id="LTTCFQD"/>
<dbReference type="Gene3D" id="1.20.1560.10">
    <property type="entry name" value="ABC transporter type 1, transmembrane domain"/>
    <property type="match status" value="2"/>
</dbReference>
<keyword evidence="7" id="KW-0067">ATP-binding</keyword>
<accession>A0AA38CLC9</accession>
<dbReference type="GO" id="GO:0016887">
    <property type="term" value="F:ATP hydrolysis activity"/>
    <property type="evidence" value="ECO:0007669"/>
    <property type="project" value="InterPro"/>
</dbReference>
<comment type="similarity">
    <text evidence="2">Belongs to the ABC transporter superfamily. ABCC family. Conjugate transporter (TC 3.A.1.208) subfamily.</text>
</comment>
<dbReference type="InterPro" id="IPR044746">
    <property type="entry name" value="ABCC_6TM_D1"/>
</dbReference>
<dbReference type="GO" id="GO:0016020">
    <property type="term" value="C:membrane"/>
    <property type="evidence" value="ECO:0007669"/>
    <property type="project" value="UniProtKB-SubCell"/>
</dbReference>
<dbReference type="Pfam" id="PF00005">
    <property type="entry name" value="ABC_tran"/>
    <property type="match status" value="2"/>
</dbReference>
<dbReference type="SUPFAM" id="SSF90123">
    <property type="entry name" value="ABC transporter transmembrane region"/>
    <property type="match status" value="2"/>
</dbReference>
<evidence type="ECO:0000256" key="4">
    <source>
        <dbReference type="ARBA" id="ARBA00022692"/>
    </source>
</evidence>
<feature type="transmembrane region" description="Helical" evidence="10">
    <location>
        <begin position="933"/>
        <end position="953"/>
    </location>
</feature>
<keyword evidence="6" id="KW-0547">Nucleotide-binding</keyword>
<dbReference type="GO" id="GO:0140359">
    <property type="term" value="F:ABC-type transporter activity"/>
    <property type="evidence" value="ECO:0007669"/>
    <property type="project" value="InterPro"/>
</dbReference>
<feature type="transmembrane region" description="Helical" evidence="10">
    <location>
        <begin position="779"/>
        <end position="798"/>
    </location>
</feature>
<evidence type="ECO:0000259" key="12">
    <source>
        <dbReference type="PROSITE" id="PS50929"/>
    </source>
</evidence>
<feature type="domain" description="ABC transporter" evidence="11">
    <location>
        <begin position="371"/>
        <end position="606"/>
    </location>
</feature>
<organism evidence="13 14">
    <name type="scientific">Taxus chinensis</name>
    <name type="common">Chinese yew</name>
    <name type="synonym">Taxus wallichiana var. chinensis</name>
    <dbReference type="NCBI Taxonomy" id="29808"/>
    <lineage>
        <taxon>Eukaryota</taxon>
        <taxon>Viridiplantae</taxon>
        <taxon>Streptophyta</taxon>
        <taxon>Embryophyta</taxon>
        <taxon>Tracheophyta</taxon>
        <taxon>Spermatophyta</taxon>
        <taxon>Pinopsida</taxon>
        <taxon>Pinidae</taxon>
        <taxon>Conifers II</taxon>
        <taxon>Cupressales</taxon>
        <taxon>Taxaceae</taxon>
        <taxon>Taxus</taxon>
    </lineage>
</organism>
<evidence type="ECO:0000256" key="3">
    <source>
        <dbReference type="ARBA" id="ARBA00022448"/>
    </source>
</evidence>
<evidence type="ECO:0000256" key="5">
    <source>
        <dbReference type="ARBA" id="ARBA00022737"/>
    </source>
</evidence>
<evidence type="ECO:0000313" key="13">
    <source>
        <dbReference type="EMBL" id="KAH9299842.1"/>
    </source>
</evidence>
<dbReference type="CDD" id="cd03250">
    <property type="entry name" value="ABCC_MRP_domain1"/>
    <property type="match status" value="1"/>
</dbReference>
<evidence type="ECO:0000256" key="1">
    <source>
        <dbReference type="ARBA" id="ARBA00004141"/>
    </source>
</evidence>
<dbReference type="AlphaFoldDB" id="A0AA38CLC9"/>
<feature type="transmembrane region" description="Helical" evidence="10">
    <location>
        <begin position="181"/>
        <end position="201"/>
    </location>
</feature>
<feature type="non-terminal residue" evidence="13">
    <location>
        <position position="1"/>
    </location>
</feature>
<gene>
    <name evidence="13" type="ORF">KI387_031524</name>
</gene>
<feature type="transmembrane region" description="Helical" evidence="10">
    <location>
        <begin position="965"/>
        <end position="987"/>
    </location>
</feature>
<dbReference type="FunFam" id="3.40.50.300:FF:000508">
    <property type="entry name" value="ABC transporter C family member 5"/>
    <property type="match status" value="1"/>
</dbReference>
<dbReference type="InterPro" id="IPR044726">
    <property type="entry name" value="ABCC_6TM_D2"/>
</dbReference>
<dbReference type="PROSITE" id="PS50893">
    <property type="entry name" value="ABC_TRANSPORTER_2"/>
    <property type="match status" value="2"/>
</dbReference>
<evidence type="ECO:0000313" key="14">
    <source>
        <dbReference type="Proteomes" id="UP000824469"/>
    </source>
</evidence>
<dbReference type="InterPro" id="IPR017871">
    <property type="entry name" value="ABC_transporter-like_CS"/>
</dbReference>
<feature type="non-terminal residue" evidence="13">
    <location>
        <position position="1237"/>
    </location>
</feature>
<dbReference type="PANTHER" id="PTHR24223">
    <property type="entry name" value="ATP-BINDING CASSETTE SUB-FAMILY C"/>
    <property type="match status" value="1"/>
</dbReference>
<dbReference type="CDD" id="cd18579">
    <property type="entry name" value="ABC_6TM_ABCC_D1"/>
    <property type="match status" value="1"/>
</dbReference>
<dbReference type="FunFam" id="1.20.1560.10:FF:000003">
    <property type="entry name" value="ABC transporter C family member 10"/>
    <property type="match status" value="1"/>
</dbReference>
<evidence type="ECO:0000256" key="8">
    <source>
        <dbReference type="ARBA" id="ARBA00022989"/>
    </source>
</evidence>
<evidence type="ECO:0000256" key="10">
    <source>
        <dbReference type="SAM" id="Phobius"/>
    </source>
</evidence>
<feature type="transmembrane region" description="Helical" evidence="10">
    <location>
        <begin position="743"/>
        <end position="767"/>
    </location>
</feature>
<keyword evidence="5" id="KW-0677">Repeat</keyword>
<dbReference type="FunFam" id="3.40.50.300:FF:000163">
    <property type="entry name" value="Multidrug resistance-associated protein member 4"/>
    <property type="match status" value="1"/>
</dbReference>
<name>A0AA38CLC9_TAXCH</name>
<keyword evidence="3" id="KW-0813">Transport</keyword>
<evidence type="ECO:0000259" key="11">
    <source>
        <dbReference type="PROSITE" id="PS50893"/>
    </source>
</evidence>
<sequence length="1237" mass="138245">WLNSVLKHGYKTCLKLDHVPRLVGKDTALYSDLTFQKNLTKLKATSPLCSTVLAKAIFLSIWEQWSVNALFALAYTMASYVGPYLMNPLVEHLEGKQEQEFGYGGSYMLASAFIGTKLIESFTRPIWFFGSHRISLQIRAALTAAIYNKGLKLSCAARQRHTSGEIINYASIDVHTVGDFAWFWHDIWLLPIQILLALFILYRNLGIASLAGLTATIGMALANQPLAGLQKKFQRKIMEAKDERMKTTSEALRSMRTLKLYAWETKYMQRLLDMRRTECGWLWKYLYTRAIVMFVFWVTPILVSSVTFCMCVMAGVPLTTGKVLATLATLKVLQEPMYLLPEVVSTLAQTRVALDRISNFLEMEELQCTAVQRKELRPSGAIIDIEGGEFGWDPSSPSSTLSVMWLQVRTGMKVAICGPVGSGKSSILSCMLGEMTKFSGEVRVRGSRAYVSESPWIQSGTVQENILFGKAMDKIKYNAVVHACALDKDLQLFSHGDQTQIGERGINLSGGQKQRVQLARAIYQDAHIYLLDDPFSAVDADTGTHLFKACLQGILSSKTILYVTHQVEFLPHADLILVMRDGKISQAGQYNNLLKEGMDFTRLVGSHDQALEAINASKNRSSLTSSEMEQWSVHTIKEQIGPQNQCKPASTLNIQHSVQDMENNGSEKGVEDSGLKKEQIVQDEEKRKGRVSFQIYRSYLTAVYKGLLIIVLLLAHVLFQTLEICSNYWMASETPKRIEDKQIINTSLLIFVYISLAVGSAFCALLRSVVLSITALQTAQIYFMRMLSSIFHAPMSFFDATPTGRILNRVSTDQTGVDMSLPFSLGTLAFSVIDLLGVITVMSQVTWEVFAISILVLAIIVWYQQYYIATARELARLIGIQKAPIINHFAESISGAPIIRAFDQESHFTDTNLTLLDDYSRARFHSSASQEWLGLRMNLLSNSIFATCLVILLNLPRGTVDPSVAGLAVTYGLNLTALQFTVIYNLCNVENKMISVERILQYCKIPSEAPLLIEDSRPNCDWPSNGTVDFDKLHVRYRADLPFILKGITCRFPGGKKVGIVGRTGSGKSTLIQALFRIVEPAQGNIMIDGLDITKVGLHELRARISIIPQDPVMFEGSIRGNLDPLEEHSDTDIWEALSKCQLGRVVHAKEGKLNARVSENGENWSMGQRQLMCLGRVLLKKNRILVLDEATASVDTETDFLIHDTIRREYAECTVITIAHRIFTVMDTDLVLVLND</sequence>
<dbReference type="InterPro" id="IPR036640">
    <property type="entry name" value="ABC1_TM_sf"/>
</dbReference>
<dbReference type="PROSITE" id="PS50929">
    <property type="entry name" value="ABC_TM1F"/>
    <property type="match status" value="2"/>
</dbReference>
<protein>
    <submittedName>
        <fullName evidence="13">Uncharacterized protein</fullName>
    </submittedName>
</protein>
<dbReference type="EMBL" id="JAHRHJ020000010">
    <property type="protein sequence ID" value="KAH9299842.1"/>
    <property type="molecule type" value="Genomic_DNA"/>
</dbReference>
<dbReference type="InterPro" id="IPR003593">
    <property type="entry name" value="AAA+_ATPase"/>
</dbReference>
<dbReference type="FunFam" id="1.20.1560.10:FF:000002">
    <property type="entry name" value="ABC transporter C family member 5"/>
    <property type="match status" value="1"/>
</dbReference>
<keyword evidence="8 10" id="KW-1133">Transmembrane helix</keyword>
<dbReference type="InterPro" id="IPR050173">
    <property type="entry name" value="ABC_transporter_C-like"/>
</dbReference>
<keyword evidence="14" id="KW-1185">Reference proteome</keyword>
<dbReference type="InterPro" id="IPR003439">
    <property type="entry name" value="ABC_transporter-like_ATP-bd"/>
</dbReference>
<evidence type="ECO:0000256" key="6">
    <source>
        <dbReference type="ARBA" id="ARBA00022741"/>
    </source>
</evidence>
<feature type="transmembrane region" description="Helical" evidence="10">
    <location>
        <begin position="702"/>
        <end position="722"/>
    </location>
</feature>
<dbReference type="SMART" id="SM00382">
    <property type="entry name" value="AAA"/>
    <property type="match status" value="2"/>
</dbReference>
<feature type="domain" description="ABC transporter" evidence="11">
    <location>
        <begin position="1028"/>
        <end position="1237"/>
    </location>
</feature>
<dbReference type="CDD" id="cd18580">
    <property type="entry name" value="ABC_6TM_ABCC_D2"/>
    <property type="match status" value="1"/>
</dbReference>
<feature type="transmembrane region" description="Helical" evidence="10">
    <location>
        <begin position="819"/>
        <end position="839"/>
    </location>
</feature>
<feature type="transmembrane region" description="Helical" evidence="10">
    <location>
        <begin position="291"/>
        <end position="316"/>
    </location>
</feature>
<evidence type="ECO:0000256" key="9">
    <source>
        <dbReference type="ARBA" id="ARBA00023136"/>
    </source>
</evidence>
<dbReference type="Proteomes" id="UP000824469">
    <property type="component" value="Unassembled WGS sequence"/>
</dbReference>
<feature type="domain" description="ABC transmembrane type-1" evidence="12">
    <location>
        <begin position="69"/>
        <end position="349"/>
    </location>
</feature>
<feature type="domain" description="ABC transmembrane type-1" evidence="12">
    <location>
        <begin position="749"/>
        <end position="991"/>
    </location>
</feature>
<evidence type="ECO:0000256" key="7">
    <source>
        <dbReference type="ARBA" id="ARBA00022840"/>
    </source>
</evidence>
<dbReference type="InterPro" id="IPR027417">
    <property type="entry name" value="P-loop_NTPase"/>
</dbReference>
<comment type="subcellular location">
    <subcellularLocation>
        <location evidence="1">Membrane</location>
        <topology evidence="1">Multi-pass membrane protein</topology>
    </subcellularLocation>
</comment>
<comment type="caution">
    <text evidence="13">The sequence shown here is derived from an EMBL/GenBank/DDBJ whole genome shotgun (WGS) entry which is preliminary data.</text>
</comment>
<dbReference type="GO" id="GO:0005524">
    <property type="term" value="F:ATP binding"/>
    <property type="evidence" value="ECO:0007669"/>
    <property type="project" value="UniProtKB-KW"/>
</dbReference>
<proteinExistence type="inferred from homology"/>
<reference evidence="13 14" key="1">
    <citation type="journal article" date="2021" name="Nat. Plants">
        <title>The Taxus genome provides insights into paclitaxel biosynthesis.</title>
        <authorList>
            <person name="Xiong X."/>
            <person name="Gou J."/>
            <person name="Liao Q."/>
            <person name="Li Y."/>
            <person name="Zhou Q."/>
            <person name="Bi G."/>
            <person name="Li C."/>
            <person name="Du R."/>
            <person name="Wang X."/>
            <person name="Sun T."/>
            <person name="Guo L."/>
            <person name="Liang H."/>
            <person name="Lu P."/>
            <person name="Wu Y."/>
            <person name="Zhang Z."/>
            <person name="Ro D.K."/>
            <person name="Shang Y."/>
            <person name="Huang S."/>
            <person name="Yan J."/>
        </authorList>
    </citation>
    <scope>NUCLEOTIDE SEQUENCE [LARGE SCALE GENOMIC DNA]</scope>
    <source>
        <strain evidence="13">Ta-2019</strain>
    </source>
</reference>
<dbReference type="Gene3D" id="3.40.50.300">
    <property type="entry name" value="P-loop containing nucleotide triphosphate hydrolases"/>
    <property type="match status" value="2"/>
</dbReference>
<feature type="transmembrane region" description="Helical" evidence="10">
    <location>
        <begin position="845"/>
        <end position="863"/>
    </location>
</feature>